<accession>A0A1H2SI66</accession>
<evidence type="ECO:0000256" key="1">
    <source>
        <dbReference type="ARBA" id="ARBA00023015"/>
    </source>
</evidence>
<evidence type="ECO:0000256" key="2">
    <source>
        <dbReference type="ARBA" id="ARBA00023125"/>
    </source>
</evidence>
<dbReference type="PANTHER" id="PTHR43280">
    <property type="entry name" value="ARAC-FAMILY TRANSCRIPTIONAL REGULATOR"/>
    <property type="match status" value="1"/>
</dbReference>
<dbReference type="PRINTS" id="PR00032">
    <property type="entry name" value="HTHARAC"/>
</dbReference>
<keyword evidence="2" id="KW-0238">DNA-binding</keyword>
<feature type="domain" description="HTH araC/xylS-type" evidence="4">
    <location>
        <begin position="185"/>
        <end position="283"/>
    </location>
</feature>
<proteinExistence type="predicted"/>
<dbReference type="InterPro" id="IPR018060">
    <property type="entry name" value="HTH_AraC"/>
</dbReference>
<dbReference type="RefSeq" id="WP_175454730.1">
    <property type="nucleotide sequence ID" value="NZ_FNNJ01000001.1"/>
</dbReference>
<dbReference type="InterPro" id="IPR020449">
    <property type="entry name" value="Tscrpt_reg_AraC-type_HTH"/>
</dbReference>
<dbReference type="SMART" id="SM00342">
    <property type="entry name" value="HTH_ARAC"/>
    <property type="match status" value="1"/>
</dbReference>
<keyword evidence="1" id="KW-0805">Transcription regulation</keyword>
<dbReference type="STRING" id="762486.SAMN05444411_101466"/>
<evidence type="ECO:0000259" key="4">
    <source>
        <dbReference type="PROSITE" id="PS01124"/>
    </source>
</evidence>
<evidence type="ECO:0000313" key="6">
    <source>
        <dbReference type="Proteomes" id="UP000199595"/>
    </source>
</evidence>
<keyword evidence="3" id="KW-0804">Transcription</keyword>
<dbReference type="SUPFAM" id="SSF51215">
    <property type="entry name" value="Regulatory protein AraC"/>
    <property type="match status" value="1"/>
</dbReference>
<name>A0A1H2SI66_9FLAO</name>
<organism evidence="5 6">
    <name type="scientific">Lutibacter oricola</name>
    <dbReference type="NCBI Taxonomy" id="762486"/>
    <lineage>
        <taxon>Bacteria</taxon>
        <taxon>Pseudomonadati</taxon>
        <taxon>Bacteroidota</taxon>
        <taxon>Flavobacteriia</taxon>
        <taxon>Flavobacteriales</taxon>
        <taxon>Flavobacteriaceae</taxon>
        <taxon>Lutibacter</taxon>
    </lineage>
</organism>
<dbReference type="InterPro" id="IPR037923">
    <property type="entry name" value="HTH-like"/>
</dbReference>
<dbReference type="Pfam" id="PF12833">
    <property type="entry name" value="HTH_18"/>
    <property type="match status" value="1"/>
</dbReference>
<evidence type="ECO:0000313" key="5">
    <source>
        <dbReference type="EMBL" id="SDW31393.1"/>
    </source>
</evidence>
<dbReference type="SUPFAM" id="SSF46689">
    <property type="entry name" value="Homeodomain-like"/>
    <property type="match status" value="2"/>
</dbReference>
<dbReference type="GO" id="GO:0043565">
    <property type="term" value="F:sequence-specific DNA binding"/>
    <property type="evidence" value="ECO:0007669"/>
    <property type="project" value="InterPro"/>
</dbReference>
<dbReference type="Gene3D" id="1.10.10.60">
    <property type="entry name" value="Homeodomain-like"/>
    <property type="match status" value="2"/>
</dbReference>
<keyword evidence="6" id="KW-1185">Reference proteome</keyword>
<dbReference type="InterPro" id="IPR009057">
    <property type="entry name" value="Homeodomain-like_sf"/>
</dbReference>
<dbReference type="AlphaFoldDB" id="A0A1H2SI66"/>
<dbReference type="PROSITE" id="PS01124">
    <property type="entry name" value="HTH_ARAC_FAMILY_2"/>
    <property type="match status" value="1"/>
</dbReference>
<dbReference type="EMBL" id="FNNJ01000001">
    <property type="protein sequence ID" value="SDW31393.1"/>
    <property type="molecule type" value="Genomic_DNA"/>
</dbReference>
<dbReference type="Proteomes" id="UP000199595">
    <property type="component" value="Unassembled WGS sequence"/>
</dbReference>
<sequence>MNNTELLKNLAFNLSAVSYSSVGTEWNYKDVISSFSRLLLITEGEAFVSIGDKKVHLKKGNLYLIPSFTHCSYVCNNEMTHYYATFTIQLPNDLNIYQLFNFKYEVEANDEIIEYVKKLNELNPYKELPAKDPKIYQRINSKYWNVSIEDAQQSLISSGLLYLLVSKFIGATKVSVEKEAANSVLTAINYIQSNLNNELTVSKLSETACLSSGYFSKKFKELTQFTPIEYINKQRLEKAQLLLNTTTKSCIEIASSCGFKSNAYFCKMFKKYVGQTPNDYRNKHC</sequence>
<protein>
    <submittedName>
        <fullName evidence="5">Transcriptional regulator, AraC family</fullName>
    </submittedName>
</protein>
<reference evidence="5 6" key="1">
    <citation type="submission" date="2016-10" db="EMBL/GenBank/DDBJ databases">
        <authorList>
            <person name="de Groot N.N."/>
        </authorList>
    </citation>
    <scope>NUCLEOTIDE SEQUENCE [LARGE SCALE GENOMIC DNA]</scope>
    <source>
        <strain evidence="5 6">DSM 24956</strain>
    </source>
</reference>
<evidence type="ECO:0000256" key="3">
    <source>
        <dbReference type="ARBA" id="ARBA00023163"/>
    </source>
</evidence>
<dbReference type="GO" id="GO:0003700">
    <property type="term" value="F:DNA-binding transcription factor activity"/>
    <property type="evidence" value="ECO:0007669"/>
    <property type="project" value="InterPro"/>
</dbReference>
<gene>
    <name evidence="5" type="ORF">SAMN05444411_101466</name>
</gene>
<dbReference type="PANTHER" id="PTHR43280:SF28">
    <property type="entry name" value="HTH-TYPE TRANSCRIPTIONAL ACTIVATOR RHAS"/>
    <property type="match status" value="1"/>
</dbReference>